<evidence type="ECO:0000256" key="1">
    <source>
        <dbReference type="SAM" id="MobiDB-lite"/>
    </source>
</evidence>
<dbReference type="Proteomes" id="UP000799441">
    <property type="component" value="Unassembled WGS sequence"/>
</dbReference>
<organism evidence="2 3">
    <name type="scientific">Polychaeton citri CBS 116435</name>
    <dbReference type="NCBI Taxonomy" id="1314669"/>
    <lineage>
        <taxon>Eukaryota</taxon>
        <taxon>Fungi</taxon>
        <taxon>Dikarya</taxon>
        <taxon>Ascomycota</taxon>
        <taxon>Pezizomycotina</taxon>
        <taxon>Dothideomycetes</taxon>
        <taxon>Dothideomycetidae</taxon>
        <taxon>Capnodiales</taxon>
        <taxon>Capnodiaceae</taxon>
        <taxon>Polychaeton</taxon>
    </lineage>
</organism>
<evidence type="ECO:0000313" key="3">
    <source>
        <dbReference type="Proteomes" id="UP000799441"/>
    </source>
</evidence>
<proteinExistence type="predicted"/>
<protein>
    <submittedName>
        <fullName evidence="2">Uncharacterized protein</fullName>
    </submittedName>
</protein>
<feature type="compositionally biased region" description="Low complexity" evidence="1">
    <location>
        <begin position="35"/>
        <end position="46"/>
    </location>
</feature>
<feature type="compositionally biased region" description="Polar residues" evidence="1">
    <location>
        <begin position="230"/>
        <end position="245"/>
    </location>
</feature>
<keyword evidence="3" id="KW-1185">Reference proteome</keyword>
<comment type="caution">
    <text evidence="2">The sequence shown here is derived from an EMBL/GenBank/DDBJ whole genome shotgun (WGS) entry which is preliminary data.</text>
</comment>
<feature type="compositionally biased region" description="Acidic residues" evidence="1">
    <location>
        <begin position="369"/>
        <end position="380"/>
    </location>
</feature>
<feature type="compositionally biased region" description="Polar residues" evidence="1">
    <location>
        <begin position="179"/>
        <end position="188"/>
    </location>
</feature>
<dbReference type="AlphaFoldDB" id="A0A9P4QE99"/>
<name>A0A9P4QE99_9PEZI</name>
<feature type="compositionally biased region" description="Basic and acidic residues" evidence="1">
    <location>
        <begin position="258"/>
        <end position="269"/>
    </location>
</feature>
<feature type="compositionally biased region" description="Basic and acidic residues" evidence="1">
    <location>
        <begin position="132"/>
        <end position="147"/>
    </location>
</feature>
<reference evidence="2" key="1">
    <citation type="journal article" date="2020" name="Stud. Mycol.">
        <title>101 Dothideomycetes genomes: a test case for predicting lifestyles and emergence of pathogens.</title>
        <authorList>
            <person name="Haridas S."/>
            <person name="Albert R."/>
            <person name="Binder M."/>
            <person name="Bloem J."/>
            <person name="Labutti K."/>
            <person name="Salamov A."/>
            <person name="Andreopoulos B."/>
            <person name="Baker S."/>
            <person name="Barry K."/>
            <person name="Bills G."/>
            <person name="Bluhm B."/>
            <person name="Cannon C."/>
            <person name="Castanera R."/>
            <person name="Culley D."/>
            <person name="Daum C."/>
            <person name="Ezra D."/>
            <person name="Gonzalez J."/>
            <person name="Henrissat B."/>
            <person name="Kuo A."/>
            <person name="Liang C."/>
            <person name="Lipzen A."/>
            <person name="Lutzoni F."/>
            <person name="Magnuson J."/>
            <person name="Mondo S."/>
            <person name="Nolan M."/>
            <person name="Ohm R."/>
            <person name="Pangilinan J."/>
            <person name="Park H.-J."/>
            <person name="Ramirez L."/>
            <person name="Alfaro M."/>
            <person name="Sun H."/>
            <person name="Tritt A."/>
            <person name="Yoshinaga Y."/>
            <person name="Zwiers L.-H."/>
            <person name="Turgeon B."/>
            <person name="Goodwin S."/>
            <person name="Spatafora J."/>
            <person name="Crous P."/>
            <person name="Grigoriev I."/>
        </authorList>
    </citation>
    <scope>NUCLEOTIDE SEQUENCE</scope>
    <source>
        <strain evidence="2">CBS 116435</strain>
    </source>
</reference>
<gene>
    <name evidence="2" type="ORF">K431DRAFT_283142</name>
</gene>
<evidence type="ECO:0000313" key="2">
    <source>
        <dbReference type="EMBL" id="KAF2723336.1"/>
    </source>
</evidence>
<feature type="region of interest" description="Disordered" evidence="1">
    <location>
        <begin position="1"/>
        <end position="270"/>
    </location>
</feature>
<dbReference type="EMBL" id="MU003777">
    <property type="protein sequence ID" value="KAF2723336.1"/>
    <property type="molecule type" value="Genomic_DNA"/>
</dbReference>
<accession>A0A9P4QE99</accession>
<feature type="region of interest" description="Disordered" evidence="1">
    <location>
        <begin position="342"/>
        <end position="392"/>
    </location>
</feature>
<feature type="compositionally biased region" description="Polar residues" evidence="1">
    <location>
        <begin position="1"/>
        <end position="10"/>
    </location>
</feature>
<sequence length="440" mass="47485">MSDTQTQPTTRGKKRTASDASLADKQPRARPQPVMPGTAPVTVTVTSSDASVQLSDDEPGSPMDGVQTMPPLTEVTVTIPDPDSTLERGVSSGKPIPAERTEKAGFSMVRANDRRDTPLQDGQSPPLPELTDAEREAMREIDPSRDDGAEDSEATVDAGSRKTSRAAKVQANEKILHSSGFTPVNKSQGKGKRANKKQITANSNDGKDNSSDTDYQPPPHSFQDGGPHTPATSPSAAEGSTSTAKSEGGRKMKNAKSQRKDRNPAHDEANIYIYTLRQQGKDFDTIAKEMNEEFPLSNGGRFWTRAACDGRFRRNGEYVARERGERWNRDWYMHMKEPVLQSKIKPVEEGPAAGETRGENGRNGSGDSTTDEEDLGDESDASPRGEEGLDSAKGGVAVLLGLLGEKIDEGVQDACNRRMGVEKSVEQLKAMLAELACTKG</sequence>